<dbReference type="PANTHER" id="PTHR33545">
    <property type="entry name" value="UPF0750 MEMBRANE PROTEIN YITT-RELATED"/>
    <property type="match status" value="1"/>
</dbReference>
<feature type="transmembrane region" description="Helical" evidence="6">
    <location>
        <begin position="92"/>
        <end position="113"/>
    </location>
</feature>
<feature type="domain" description="DUF2179" evidence="7">
    <location>
        <begin position="237"/>
        <end position="286"/>
    </location>
</feature>
<evidence type="ECO:0000259" key="7">
    <source>
        <dbReference type="Pfam" id="PF10035"/>
    </source>
</evidence>
<keyword evidence="3 6" id="KW-0812">Transmembrane</keyword>
<dbReference type="EMBL" id="CP018867">
    <property type="protein sequence ID" value="AUI71910.1"/>
    <property type="molecule type" value="Genomic_DNA"/>
</dbReference>
<dbReference type="KEGG" id="lali:LA20249_06865"/>
<dbReference type="STRING" id="1423720.FC67_GL000491"/>
<evidence type="ECO:0000256" key="1">
    <source>
        <dbReference type="ARBA" id="ARBA00004651"/>
    </source>
</evidence>
<evidence type="ECO:0000256" key="6">
    <source>
        <dbReference type="SAM" id="Phobius"/>
    </source>
</evidence>
<dbReference type="Pfam" id="PF10035">
    <property type="entry name" value="DUF2179"/>
    <property type="match status" value="1"/>
</dbReference>
<accession>A0A2K9HH91</accession>
<evidence type="ECO:0000256" key="5">
    <source>
        <dbReference type="ARBA" id="ARBA00023136"/>
    </source>
</evidence>
<sequence>MYEKGGKLMKFVKNYYKSIFAALFYGITSALGIQLLLQPAKLYTAGVTGAAQLIVNLLNEFSHMSTPVYFWYALLNLPLVILAWFKLGKKFTILSIISIVSASFFILVIPLHPITNDPLLSSVFGGILSGAGIGLCFRYGFSTGGTDIIALIVQRSTGRTVGQVSFAVNAVIITIAGFTFGWELALYTIISIYITNMVVDKMYIQQQKITVTVYTHKIDQISQQLLKSLNRGLTLDYHLKGAYSGEEIGSITMVLTKFQLFFAKKIILDVDPEAFINIQPTMSIAGKFNDN</sequence>
<name>A0A2K9HH91_9LACO</name>
<evidence type="ECO:0000313" key="8">
    <source>
        <dbReference type="EMBL" id="AUI71910.1"/>
    </source>
</evidence>
<reference evidence="8 9" key="1">
    <citation type="submission" date="2016-12" db="EMBL/GenBank/DDBJ databases">
        <title>The whole genome sequencing and assembly of Lactobacillus alimentarius DSM 20249T strain.</title>
        <authorList>
            <person name="Lee Y.-J."/>
            <person name="Yi H."/>
            <person name="Bahn Y.-S."/>
            <person name="Kim J.F."/>
            <person name="Lee D.-W."/>
        </authorList>
    </citation>
    <scope>NUCLEOTIDE SEQUENCE [LARGE SCALE GENOMIC DNA]</scope>
    <source>
        <strain evidence="8 9">DSM 20249</strain>
    </source>
</reference>
<evidence type="ECO:0000256" key="4">
    <source>
        <dbReference type="ARBA" id="ARBA00022989"/>
    </source>
</evidence>
<keyword evidence="9" id="KW-1185">Reference proteome</keyword>
<organism evidence="8 9">
    <name type="scientific">Companilactobacillus alimentarius DSM 20249</name>
    <dbReference type="NCBI Taxonomy" id="1423720"/>
    <lineage>
        <taxon>Bacteria</taxon>
        <taxon>Bacillati</taxon>
        <taxon>Bacillota</taxon>
        <taxon>Bacilli</taxon>
        <taxon>Lactobacillales</taxon>
        <taxon>Lactobacillaceae</taxon>
        <taxon>Companilactobacillus</taxon>
    </lineage>
</organism>
<dbReference type="GO" id="GO:0005886">
    <property type="term" value="C:plasma membrane"/>
    <property type="evidence" value="ECO:0007669"/>
    <property type="project" value="UniProtKB-SubCell"/>
</dbReference>
<comment type="subcellular location">
    <subcellularLocation>
        <location evidence="1">Cell membrane</location>
        <topology evidence="1">Multi-pass membrane protein</topology>
    </subcellularLocation>
</comment>
<evidence type="ECO:0000256" key="3">
    <source>
        <dbReference type="ARBA" id="ARBA00022692"/>
    </source>
</evidence>
<keyword evidence="2" id="KW-1003">Cell membrane</keyword>
<dbReference type="Gene3D" id="3.30.70.120">
    <property type="match status" value="1"/>
</dbReference>
<proteinExistence type="predicted"/>
<feature type="transmembrane region" description="Helical" evidence="6">
    <location>
        <begin position="119"/>
        <end position="141"/>
    </location>
</feature>
<protein>
    <recommendedName>
        <fullName evidence="7">DUF2179 domain-containing protein</fullName>
    </recommendedName>
</protein>
<dbReference type="InterPro" id="IPR015867">
    <property type="entry name" value="N-reg_PII/ATP_PRibTrfase_C"/>
</dbReference>
<dbReference type="InterPro" id="IPR051461">
    <property type="entry name" value="UPF0750_membrane"/>
</dbReference>
<feature type="transmembrane region" description="Helical" evidence="6">
    <location>
        <begin position="20"/>
        <end position="37"/>
    </location>
</feature>
<dbReference type="Pfam" id="PF02588">
    <property type="entry name" value="YitT_membrane"/>
    <property type="match status" value="1"/>
</dbReference>
<dbReference type="Proteomes" id="UP000234653">
    <property type="component" value="Chromosome"/>
</dbReference>
<dbReference type="CDD" id="cd16380">
    <property type="entry name" value="YitT_C"/>
    <property type="match status" value="1"/>
</dbReference>
<dbReference type="PIRSF" id="PIRSF006483">
    <property type="entry name" value="Membrane_protein_YitT"/>
    <property type="match status" value="1"/>
</dbReference>
<dbReference type="AlphaFoldDB" id="A0A2K9HH91"/>
<feature type="transmembrane region" description="Helical" evidence="6">
    <location>
        <begin position="161"/>
        <end position="178"/>
    </location>
</feature>
<gene>
    <name evidence="8" type="ORF">LA20249_06865</name>
</gene>
<evidence type="ECO:0000256" key="2">
    <source>
        <dbReference type="ARBA" id="ARBA00022475"/>
    </source>
</evidence>
<keyword evidence="5 6" id="KW-0472">Membrane</keyword>
<dbReference type="PANTHER" id="PTHR33545:SF5">
    <property type="entry name" value="UPF0750 MEMBRANE PROTEIN YITT"/>
    <property type="match status" value="1"/>
</dbReference>
<dbReference type="InterPro" id="IPR003740">
    <property type="entry name" value="YitT"/>
</dbReference>
<evidence type="ECO:0000313" key="9">
    <source>
        <dbReference type="Proteomes" id="UP000234653"/>
    </source>
</evidence>
<keyword evidence="4 6" id="KW-1133">Transmembrane helix</keyword>
<dbReference type="InterPro" id="IPR019264">
    <property type="entry name" value="DUF2179"/>
</dbReference>
<feature type="transmembrane region" description="Helical" evidence="6">
    <location>
        <begin position="68"/>
        <end position="85"/>
    </location>
</feature>